<feature type="transmembrane region" description="Helical" evidence="1">
    <location>
        <begin position="37"/>
        <end position="60"/>
    </location>
</feature>
<evidence type="ECO:0000313" key="2">
    <source>
        <dbReference type="EMBL" id="REL26686.1"/>
    </source>
</evidence>
<dbReference type="EMBL" id="QUOU01000001">
    <property type="protein sequence ID" value="REL26686.1"/>
    <property type="molecule type" value="Genomic_DNA"/>
</dbReference>
<comment type="caution">
    <text evidence="2">The sequence shown here is derived from an EMBL/GenBank/DDBJ whole genome shotgun (WGS) entry which is preliminary data.</text>
</comment>
<reference evidence="2 3" key="1">
    <citation type="submission" date="2018-08" db="EMBL/GenBank/DDBJ databases">
        <title>Thalassotalea euphylliae genome.</title>
        <authorList>
            <person name="Summers S."/>
            <person name="Rice S.A."/>
            <person name="Freckelton M.L."/>
            <person name="Nedved B.T."/>
            <person name="Hadfield M.G."/>
        </authorList>
    </citation>
    <scope>NUCLEOTIDE SEQUENCE [LARGE SCALE GENOMIC DNA]</scope>
    <source>
        <strain evidence="2 3">H1</strain>
    </source>
</reference>
<dbReference type="Proteomes" id="UP000256478">
    <property type="component" value="Unassembled WGS sequence"/>
</dbReference>
<dbReference type="AlphaFoldDB" id="A0A3E0TQ29"/>
<proteinExistence type="predicted"/>
<keyword evidence="1" id="KW-0472">Membrane</keyword>
<feature type="transmembrane region" description="Helical" evidence="1">
    <location>
        <begin position="72"/>
        <end position="92"/>
    </location>
</feature>
<gene>
    <name evidence="2" type="ORF">DXX93_08930</name>
</gene>
<keyword evidence="1" id="KW-0812">Transmembrane</keyword>
<dbReference type="RefSeq" id="WP_116007796.1">
    <property type="nucleotide sequence ID" value="NZ_QUOU01000001.1"/>
</dbReference>
<name>A0A3E0TQ29_9GAMM</name>
<keyword evidence="1" id="KW-1133">Transmembrane helix</keyword>
<protein>
    <submittedName>
        <fullName evidence="2">Uncharacterized protein</fullName>
    </submittedName>
</protein>
<organism evidence="2 3">
    <name type="scientific">Thalassotalea euphylliae</name>
    <dbReference type="NCBI Taxonomy" id="1655234"/>
    <lineage>
        <taxon>Bacteria</taxon>
        <taxon>Pseudomonadati</taxon>
        <taxon>Pseudomonadota</taxon>
        <taxon>Gammaproteobacteria</taxon>
        <taxon>Alteromonadales</taxon>
        <taxon>Colwelliaceae</taxon>
        <taxon>Thalassotalea</taxon>
    </lineage>
</organism>
<accession>A0A3E0TQ29</accession>
<sequence length="95" mass="10316">MDKDSFELAKHTSTLSLTLLAIVFVAADRIKAFNSFPWLESVVSAVLSIAFVTSIVSMLFNSKKDAKSKETSLVLSRFSAGILGAIVFATLLKLF</sequence>
<evidence type="ECO:0000256" key="1">
    <source>
        <dbReference type="SAM" id="Phobius"/>
    </source>
</evidence>
<evidence type="ECO:0000313" key="3">
    <source>
        <dbReference type="Proteomes" id="UP000256478"/>
    </source>
</evidence>